<comment type="cofactor">
    <cofactor evidence="1">
        <name>Zn(2+)</name>
        <dbReference type="ChEBI" id="CHEBI:29105"/>
    </cofactor>
</comment>
<feature type="domain" description="Enoyl reductase (ER)" evidence="5">
    <location>
        <begin position="8"/>
        <end position="349"/>
    </location>
</feature>
<dbReference type="Pfam" id="PF00107">
    <property type="entry name" value="ADH_zinc_N"/>
    <property type="match status" value="1"/>
</dbReference>
<dbReference type="SUPFAM" id="SSF51735">
    <property type="entry name" value="NAD(P)-binding Rossmann-fold domains"/>
    <property type="match status" value="1"/>
</dbReference>
<dbReference type="InterPro" id="IPR050129">
    <property type="entry name" value="Zn_alcohol_dh"/>
</dbReference>
<dbReference type="GO" id="GO:0016491">
    <property type="term" value="F:oxidoreductase activity"/>
    <property type="evidence" value="ECO:0007669"/>
    <property type="project" value="UniProtKB-KW"/>
</dbReference>
<dbReference type="SUPFAM" id="SSF50129">
    <property type="entry name" value="GroES-like"/>
    <property type="match status" value="1"/>
</dbReference>
<dbReference type="InterPro" id="IPR020843">
    <property type="entry name" value="ER"/>
</dbReference>
<dbReference type="InterPro" id="IPR013154">
    <property type="entry name" value="ADH-like_N"/>
</dbReference>
<dbReference type="CDD" id="cd08233">
    <property type="entry name" value="butanediol_DH_like"/>
    <property type="match status" value="1"/>
</dbReference>
<proteinExistence type="predicted"/>
<dbReference type="Gene3D" id="3.90.180.10">
    <property type="entry name" value="Medium-chain alcohol dehydrogenases, catalytic domain"/>
    <property type="match status" value="1"/>
</dbReference>
<evidence type="ECO:0000313" key="6">
    <source>
        <dbReference type="EMBL" id="KAA9151845.1"/>
    </source>
</evidence>
<evidence type="ECO:0000259" key="5">
    <source>
        <dbReference type="SMART" id="SM00829"/>
    </source>
</evidence>
<dbReference type="InterPro" id="IPR036291">
    <property type="entry name" value="NAD(P)-bd_dom_sf"/>
</dbReference>
<dbReference type="PANTHER" id="PTHR43401">
    <property type="entry name" value="L-THREONINE 3-DEHYDROGENASE"/>
    <property type="match status" value="1"/>
</dbReference>
<dbReference type="InterPro" id="IPR013149">
    <property type="entry name" value="ADH-like_C"/>
</dbReference>
<dbReference type="AlphaFoldDB" id="A0A5N0UPV5"/>
<reference evidence="6" key="1">
    <citation type="submission" date="2019-09" db="EMBL/GenBank/DDBJ databases">
        <authorList>
            <person name="Teo W.F.A."/>
            <person name="Duangmal K."/>
        </authorList>
    </citation>
    <scope>NUCLEOTIDE SEQUENCE [LARGE SCALE GENOMIC DNA]</scope>
    <source>
        <strain evidence="6">K81G1</strain>
    </source>
</reference>
<gene>
    <name evidence="6" type="ORF">FPZ12_038040</name>
</gene>
<evidence type="ECO:0000256" key="4">
    <source>
        <dbReference type="ARBA" id="ARBA00023002"/>
    </source>
</evidence>
<keyword evidence="3" id="KW-0862">Zinc</keyword>
<protein>
    <submittedName>
        <fullName evidence="6">2,3-butanediol dehydrogenase</fullName>
    </submittedName>
</protein>
<dbReference type="EMBL" id="VMNW02000095">
    <property type="protein sequence ID" value="KAA9151845.1"/>
    <property type="molecule type" value="Genomic_DNA"/>
</dbReference>
<dbReference type="Gene3D" id="3.40.50.720">
    <property type="entry name" value="NAD(P)-binding Rossmann-like Domain"/>
    <property type="match status" value="1"/>
</dbReference>
<dbReference type="PANTHER" id="PTHR43401:SF2">
    <property type="entry name" value="L-THREONINE 3-DEHYDROGENASE"/>
    <property type="match status" value="1"/>
</dbReference>
<evidence type="ECO:0000256" key="3">
    <source>
        <dbReference type="ARBA" id="ARBA00022833"/>
    </source>
</evidence>
<dbReference type="RefSeq" id="WP_144754090.1">
    <property type="nucleotide sequence ID" value="NZ_VMNW02000095.1"/>
</dbReference>
<keyword evidence="7" id="KW-1185">Reference proteome</keyword>
<dbReference type="InterPro" id="IPR011032">
    <property type="entry name" value="GroES-like_sf"/>
</dbReference>
<evidence type="ECO:0000256" key="1">
    <source>
        <dbReference type="ARBA" id="ARBA00001947"/>
    </source>
</evidence>
<dbReference type="Pfam" id="PF08240">
    <property type="entry name" value="ADH_N"/>
    <property type="match status" value="1"/>
</dbReference>
<keyword evidence="2" id="KW-0479">Metal-binding</keyword>
<accession>A0A5N0UPV5</accession>
<comment type="caution">
    <text evidence="6">The sequence shown here is derived from an EMBL/GenBank/DDBJ whole genome shotgun (WGS) entry which is preliminary data.</text>
</comment>
<dbReference type="SMART" id="SM00829">
    <property type="entry name" value="PKS_ER"/>
    <property type="match status" value="1"/>
</dbReference>
<sequence>MRALRFHGRRDVRLDEIPEPEPAGDQVKIAVTAAGICGSDLHEYRGGPISIPTTDPHPLTGEVAPLTLGHEFEGKVVAVGPRVREIAVGDRVAVNAAIWCGECPPCRAGHTNICTKIGFHGVSGEGGAFADFDITRERNVHRLPEAIPDGIGALLEPLATGIHAVAQGRVSAGDMVLVQGGGVIGLCIALAAREAGAEQVVLTEPSAARRAAAKRFGATITMNPLAGSVVEFIGDITDGLGVQAAFDAAAAPSTLDTAVACTGAAGTVVNVAAWEKPVPFDPTTLLYRETAVVGSLAYTSADFDTAVRIGAARGADLASMVTTTITLDEAAGTFARLGEDIGDDIKVLVRPNRYP</sequence>
<organism evidence="6 7">
    <name type="scientific">Amycolatopsis acidicola</name>
    <dbReference type="NCBI Taxonomy" id="2596893"/>
    <lineage>
        <taxon>Bacteria</taxon>
        <taxon>Bacillati</taxon>
        <taxon>Actinomycetota</taxon>
        <taxon>Actinomycetes</taxon>
        <taxon>Pseudonocardiales</taxon>
        <taxon>Pseudonocardiaceae</taxon>
        <taxon>Amycolatopsis</taxon>
    </lineage>
</organism>
<name>A0A5N0UPV5_9PSEU</name>
<dbReference type="OrthoDB" id="3987021at2"/>
<evidence type="ECO:0000256" key="2">
    <source>
        <dbReference type="ARBA" id="ARBA00022723"/>
    </source>
</evidence>
<dbReference type="GO" id="GO:0046872">
    <property type="term" value="F:metal ion binding"/>
    <property type="evidence" value="ECO:0007669"/>
    <property type="project" value="UniProtKB-KW"/>
</dbReference>
<dbReference type="Proteomes" id="UP000319769">
    <property type="component" value="Unassembled WGS sequence"/>
</dbReference>
<evidence type="ECO:0000313" key="7">
    <source>
        <dbReference type="Proteomes" id="UP000319769"/>
    </source>
</evidence>
<keyword evidence="4" id="KW-0560">Oxidoreductase</keyword>